<reference evidence="2" key="1">
    <citation type="journal article" date="2011" name="J. Bacteriol.">
        <title>Complete genome of the cellulolytic ruminal bacterium Ruminococcus albus 7.</title>
        <authorList>
            <person name="Suen G."/>
            <person name="Stevenson D.M."/>
            <person name="Bruce D.C."/>
            <person name="Chertkov O."/>
            <person name="Copeland A."/>
            <person name="Cheng J.F."/>
            <person name="Detter C."/>
            <person name="Detter J.C."/>
            <person name="Goodwin L.A."/>
            <person name="Han C.S."/>
            <person name="Hauser L.J."/>
            <person name="Ivanova N.N."/>
            <person name="Kyrpides N.C."/>
            <person name="Land M.L."/>
            <person name="Lapidus A."/>
            <person name="Lucas S."/>
            <person name="Ovchinnikova G."/>
            <person name="Pitluck S."/>
            <person name="Tapia R."/>
            <person name="Woyke T."/>
            <person name="Boyum J."/>
            <person name="Mead D."/>
            <person name="Weimer P.J."/>
        </authorList>
    </citation>
    <scope>NUCLEOTIDE SEQUENCE [LARGE SCALE GENOMIC DNA]</scope>
    <source>
        <strain evidence="2">ATCC 27210 / DSM 20455 / JCM 14654 / NCDO 2250 / 7</strain>
        <plasmid evidence="2">pRUMAL01</plasmid>
    </source>
</reference>
<evidence type="ECO:0000313" key="2">
    <source>
        <dbReference type="Proteomes" id="UP000006919"/>
    </source>
</evidence>
<dbReference type="Proteomes" id="UP000006919">
    <property type="component" value="Plasmid pRUMAL01"/>
</dbReference>
<accession>E6UJT4</accession>
<protein>
    <submittedName>
        <fullName evidence="1">Uncharacterized protein</fullName>
    </submittedName>
</protein>
<dbReference type="AlphaFoldDB" id="E6UJT4"/>
<keyword evidence="1" id="KW-0614">Plasmid</keyword>
<dbReference type="HOGENOM" id="CLU_3157439_0_0_9"/>
<dbReference type="EMBL" id="CP002404">
    <property type="protein sequence ID" value="ADU23930.1"/>
    <property type="molecule type" value="Genomic_DNA"/>
</dbReference>
<evidence type="ECO:0000313" key="1">
    <source>
        <dbReference type="EMBL" id="ADU23930.1"/>
    </source>
</evidence>
<name>E6UJT4_RUMA7</name>
<geneLocation type="plasmid" evidence="1 2">
    <name>pRUMAL01</name>
</geneLocation>
<dbReference type="RefSeq" id="WP_013483480.1">
    <property type="nucleotide sequence ID" value="NC_014824.1"/>
</dbReference>
<gene>
    <name evidence="1" type="ordered locus">Rumal_3483</name>
</gene>
<proteinExistence type="predicted"/>
<dbReference type="KEGG" id="ral:Rumal_3483"/>
<sequence>MDINEFAYSWRFTEDDRALFSESAVSNSNFYDDFKKWQRESWREIFGN</sequence>
<organism evidence="1 2">
    <name type="scientific">Ruminococcus albus (strain ATCC 27210 / DSM 20455 / JCM 14654 / NCDO 2250 / 7)</name>
    <dbReference type="NCBI Taxonomy" id="697329"/>
    <lineage>
        <taxon>Bacteria</taxon>
        <taxon>Bacillati</taxon>
        <taxon>Bacillota</taxon>
        <taxon>Clostridia</taxon>
        <taxon>Eubacteriales</taxon>
        <taxon>Oscillospiraceae</taxon>
        <taxon>Ruminococcus</taxon>
    </lineage>
</organism>